<dbReference type="EMBL" id="DWXX01000034">
    <property type="protein sequence ID" value="HJB58395.1"/>
    <property type="molecule type" value="Genomic_DNA"/>
</dbReference>
<name>A0A9D2S7I9_9FIRM</name>
<keyword evidence="5" id="KW-1133">Transmembrane helix</keyword>
<keyword evidence="2" id="KW-0597">Phosphoprotein</keyword>
<reference evidence="7" key="1">
    <citation type="journal article" date="2021" name="PeerJ">
        <title>Extensive microbial diversity within the chicken gut microbiome revealed by metagenomics and culture.</title>
        <authorList>
            <person name="Gilroy R."/>
            <person name="Ravi A."/>
            <person name="Getino M."/>
            <person name="Pursley I."/>
            <person name="Horton D.L."/>
            <person name="Alikhan N.F."/>
            <person name="Baker D."/>
            <person name="Gharbi K."/>
            <person name="Hall N."/>
            <person name="Watson M."/>
            <person name="Adriaenssens E.M."/>
            <person name="Foster-Nyarko E."/>
            <person name="Jarju S."/>
            <person name="Secka A."/>
            <person name="Antonio M."/>
            <person name="Oren A."/>
            <person name="Chaudhuri R.R."/>
            <person name="La Ragione R."/>
            <person name="Hildebrand F."/>
            <person name="Pallen M.J."/>
        </authorList>
    </citation>
    <scope>NUCLEOTIDE SEQUENCE</scope>
    <source>
        <strain evidence="7">ChiHjej9B8-13557</strain>
    </source>
</reference>
<dbReference type="Gene3D" id="3.30.565.10">
    <property type="entry name" value="Histidine kinase-like ATPase, C-terminal domain"/>
    <property type="match status" value="1"/>
</dbReference>
<keyword evidence="3" id="KW-0808">Transferase</keyword>
<keyword evidence="5" id="KW-0812">Transmembrane</keyword>
<protein>
    <submittedName>
        <fullName evidence="7">Histidine kinase</fullName>
    </submittedName>
</protein>
<evidence type="ECO:0000256" key="1">
    <source>
        <dbReference type="ARBA" id="ARBA00004370"/>
    </source>
</evidence>
<gene>
    <name evidence="7" type="ORF">H9771_01835</name>
</gene>
<reference evidence="7" key="2">
    <citation type="submission" date="2021-04" db="EMBL/GenBank/DDBJ databases">
        <authorList>
            <person name="Gilroy R."/>
        </authorList>
    </citation>
    <scope>NUCLEOTIDE SEQUENCE</scope>
    <source>
        <strain evidence="7">ChiHjej9B8-13557</strain>
    </source>
</reference>
<dbReference type="CDD" id="cd06225">
    <property type="entry name" value="HAMP"/>
    <property type="match status" value="1"/>
</dbReference>
<comment type="caution">
    <text evidence="7">The sequence shown here is derived from an EMBL/GenBank/DDBJ whole genome shotgun (WGS) entry which is preliminary data.</text>
</comment>
<dbReference type="SUPFAM" id="SSF55874">
    <property type="entry name" value="ATPase domain of HSP90 chaperone/DNA topoisomerase II/histidine kinase"/>
    <property type="match status" value="1"/>
</dbReference>
<evidence type="ECO:0000256" key="5">
    <source>
        <dbReference type="SAM" id="Phobius"/>
    </source>
</evidence>
<dbReference type="InterPro" id="IPR050640">
    <property type="entry name" value="Bact_2-comp_sensor_kinase"/>
</dbReference>
<dbReference type="PROSITE" id="PS50885">
    <property type="entry name" value="HAMP"/>
    <property type="match status" value="1"/>
</dbReference>
<dbReference type="Gene3D" id="6.10.340.10">
    <property type="match status" value="1"/>
</dbReference>
<dbReference type="Pfam" id="PF00672">
    <property type="entry name" value="HAMP"/>
    <property type="match status" value="1"/>
</dbReference>
<comment type="subcellular location">
    <subcellularLocation>
        <location evidence="1">Membrane</location>
    </subcellularLocation>
</comment>
<evidence type="ECO:0000256" key="2">
    <source>
        <dbReference type="ARBA" id="ARBA00022553"/>
    </source>
</evidence>
<feature type="transmembrane region" description="Helical" evidence="5">
    <location>
        <begin position="267"/>
        <end position="287"/>
    </location>
</feature>
<dbReference type="PANTHER" id="PTHR34220">
    <property type="entry name" value="SENSOR HISTIDINE KINASE YPDA"/>
    <property type="match status" value="1"/>
</dbReference>
<evidence type="ECO:0000256" key="3">
    <source>
        <dbReference type="ARBA" id="ARBA00022679"/>
    </source>
</evidence>
<sequence length="576" mass="63481">MMFLCVIIPVSVLLSLLLVSAADYSRSRLAHTSASGLQMFASTLERQMLSVESYLVNLSLNDETFRTLSAENSRTRCYLDICAVAQSFPALLAANDTLMGLVLVNSANGMYRGRYSAAAPSDGAALELNLALEGYVTRIDFARYLDTEGWYIDRVGGRLCLLRSVAAQKASITAAIDLQAVFEELLPGYGLEGETLVYARGADGSRRLLLGDEAALPGAVRWHPEGYGVAGHGNKARLVVRRAAQMLELYYVFPYQHRGLAFGSYEMLLILASVFVVTAIPFLLAYMRQEIFRPMGLLVRTMNRISSGELSARSDVDYRNAEFTQVNETFNHMIDQITRLKIDQYEKELEARRNEMTALKLQIRPHFILNCLKSVYGMVQTGSRQDAQTLILLLSRHLRYILSFTTNTIPLHSEVEQCCNYAELSSVGQPDPVELRCEVDRELGGIPVPQVSLLTLVENSIKHGRVIGRPLSIDIAARVLKTEEGWVANLTVSDNGAGFSPGQLARLNRGLPEEEGSSHVGLHNVVRRLQLLYGPQAAVAFANRSGGGARVEMFLPLDDGPAARDAKAANEKEDAQ</sequence>
<organism evidence="7 8">
    <name type="scientific">Candidatus Faecalibacterium faecipullorum</name>
    <dbReference type="NCBI Taxonomy" id="2838578"/>
    <lineage>
        <taxon>Bacteria</taxon>
        <taxon>Bacillati</taxon>
        <taxon>Bacillota</taxon>
        <taxon>Clostridia</taxon>
        <taxon>Eubacteriales</taxon>
        <taxon>Oscillospiraceae</taxon>
        <taxon>Faecalibacterium</taxon>
    </lineage>
</organism>
<evidence type="ECO:0000256" key="4">
    <source>
        <dbReference type="ARBA" id="ARBA00022777"/>
    </source>
</evidence>
<dbReference type="GO" id="GO:0016020">
    <property type="term" value="C:membrane"/>
    <property type="evidence" value="ECO:0007669"/>
    <property type="project" value="UniProtKB-SubCell"/>
</dbReference>
<keyword evidence="4 7" id="KW-0418">Kinase</keyword>
<dbReference type="InterPro" id="IPR003660">
    <property type="entry name" value="HAMP_dom"/>
</dbReference>
<feature type="domain" description="HAMP" evidence="6">
    <location>
        <begin position="289"/>
        <end position="342"/>
    </location>
</feature>
<dbReference type="SMART" id="SM00304">
    <property type="entry name" value="HAMP"/>
    <property type="match status" value="1"/>
</dbReference>
<proteinExistence type="predicted"/>
<dbReference type="InterPro" id="IPR036890">
    <property type="entry name" value="HATPase_C_sf"/>
</dbReference>
<evidence type="ECO:0000259" key="6">
    <source>
        <dbReference type="PROSITE" id="PS50885"/>
    </source>
</evidence>
<dbReference type="Pfam" id="PF06580">
    <property type="entry name" value="His_kinase"/>
    <property type="match status" value="1"/>
</dbReference>
<dbReference type="InterPro" id="IPR010559">
    <property type="entry name" value="Sig_transdc_His_kin_internal"/>
</dbReference>
<dbReference type="AlphaFoldDB" id="A0A9D2S7I9"/>
<dbReference type="Pfam" id="PF02518">
    <property type="entry name" value="HATPase_c"/>
    <property type="match status" value="1"/>
</dbReference>
<dbReference type="GO" id="GO:0000155">
    <property type="term" value="F:phosphorelay sensor kinase activity"/>
    <property type="evidence" value="ECO:0007669"/>
    <property type="project" value="InterPro"/>
</dbReference>
<keyword evidence="5" id="KW-0472">Membrane</keyword>
<dbReference type="SUPFAM" id="SSF158472">
    <property type="entry name" value="HAMP domain-like"/>
    <property type="match status" value="1"/>
</dbReference>
<dbReference type="InterPro" id="IPR003594">
    <property type="entry name" value="HATPase_dom"/>
</dbReference>
<dbReference type="PANTHER" id="PTHR34220:SF7">
    <property type="entry name" value="SENSOR HISTIDINE KINASE YPDA"/>
    <property type="match status" value="1"/>
</dbReference>
<dbReference type="Proteomes" id="UP000824211">
    <property type="component" value="Unassembled WGS sequence"/>
</dbReference>
<accession>A0A9D2S7I9</accession>
<evidence type="ECO:0000313" key="7">
    <source>
        <dbReference type="EMBL" id="HJB58395.1"/>
    </source>
</evidence>
<evidence type="ECO:0000313" key="8">
    <source>
        <dbReference type="Proteomes" id="UP000824211"/>
    </source>
</evidence>